<evidence type="ECO:0000256" key="2">
    <source>
        <dbReference type="SAM" id="Coils"/>
    </source>
</evidence>
<dbReference type="SUPFAM" id="SSF56563">
    <property type="entry name" value="Major capsid protein gp5"/>
    <property type="match status" value="1"/>
</dbReference>
<feature type="domain" description="Phage capsid-like C-terminal" evidence="3">
    <location>
        <begin position="99"/>
        <end position="365"/>
    </location>
</feature>
<feature type="coiled-coil region" evidence="2">
    <location>
        <begin position="1"/>
        <end position="32"/>
    </location>
</feature>
<keyword evidence="5" id="KW-1185">Reference proteome</keyword>
<evidence type="ECO:0000259" key="3">
    <source>
        <dbReference type="Pfam" id="PF05065"/>
    </source>
</evidence>
<name>A0ABW5R2W4_9BACL</name>
<dbReference type="Gene3D" id="3.30.2400.10">
    <property type="entry name" value="Major capsid protein gp5"/>
    <property type="match status" value="1"/>
</dbReference>
<dbReference type="RefSeq" id="WP_379278355.1">
    <property type="nucleotide sequence ID" value="NZ_JBHUGT010000045.1"/>
</dbReference>
<dbReference type="InterPro" id="IPR054612">
    <property type="entry name" value="Phage_capsid-like_C"/>
</dbReference>
<dbReference type="Pfam" id="PF05065">
    <property type="entry name" value="Phage_capsid"/>
    <property type="match status" value="1"/>
</dbReference>
<dbReference type="EMBL" id="JBHUMY010000038">
    <property type="protein sequence ID" value="MFD2663049.1"/>
    <property type="molecule type" value="Genomic_DNA"/>
</dbReference>
<comment type="subcellular location">
    <subcellularLocation>
        <location evidence="1">Virion</location>
    </subcellularLocation>
</comment>
<evidence type="ECO:0000313" key="5">
    <source>
        <dbReference type="Proteomes" id="UP001597493"/>
    </source>
</evidence>
<protein>
    <submittedName>
        <fullName evidence="4">Phage major capsid protein</fullName>
    </submittedName>
</protein>
<evidence type="ECO:0000256" key="1">
    <source>
        <dbReference type="ARBA" id="ARBA00004328"/>
    </source>
</evidence>
<proteinExistence type="predicted"/>
<dbReference type="NCBIfam" id="TIGR01554">
    <property type="entry name" value="major_cap_HK97"/>
    <property type="match status" value="1"/>
</dbReference>
<accession>A0ABW5R2W4</accession>
<dbReference type="InterPro" id="IPR024455">
    <property type="entry name" value="Phage_capsid"/>
</dbReference>
<sequence>MKALIEKRNTLVDEMEAMLNTAKNETRAFTAEEAQKMEAIQNEINGIDKTIKLEEEVRSMDKKTETKKDEQLEQRALDEANFLKFIRGEERALNVADNGGVIPTSIANKIIEKVKELSPIYSMATVYNVGGDLVFPVYDETNSSIGAAYVDDMAELTEGTGKFTTVKLQNFIVGVLAKVSKSLLNRTDFNLIDFVVKKVAEAIAEFLELELIKGTANKMSGIESTTNTVTTAKVALVEIDDLIDLQMAVPEVYQANAVWIMNKATLKSLRKVKDANGDYALTKDLTNAFGWNLLGKRVYVTESADVVATGNKAVFYGDMSGLYVKLAQNVQIQVLNEKYATQHAIGVVGYIEADSKVVENQKIAALIVQ</sequence>
<comment type="caution">
    <text evidence="4">The sequence shown here is derived from an EMBL/GenBank/DDBJ whole genome shotgun (WGS) entry which is preliminary data.</text>
</comment>
<gene>
    <name evidence="4" type="ORF">ACFSW5_22585</name>
</gene>
<organism evidence="4 5">
    <name type="scientific">Paenibacillus thailandensis</name>
    <dbReference type="NCBI Taxonomy" id="393250"/>
    <lineage>
        <taxon>Bacteria</taxon>
        <taxon>Bacillati</taxon>
        <taxon>Bacillota</taxon>
        <taxon>Bacilli</taxon>
        <taxon>Bacillales</taxon>
        <taxon>Paenibacillaceae</taxon>
        <taxon>Paenibacillus</taxon>
    </lineage>
</organism>
<keyword evidence="2" id="KW-0175">Coiled coil</keyword>
<dbReference type="Proteomes" id="UP001597493">
    <property type="component" value="Unassembled WGS sequence"/>
</dbReference>
<dbReference type="Gene3D" id="3.30.2320.10">
    <property type="entry name" value="hypothetical protein PF0899 domain"/>
    <property type="match status" value="1"/>
</dbReference>
<reference evidence="5" key="1">
    <citation type="journal article" date="2019" name="Int. J. Syst. Evol. Microbiol.">
        <title>The Global Catalogue of Microorganisms (GCM) 10K type strain sequencing project: providing services to taxonomists for standard genome sequencing and annotation.</title>
        <authorList>
            <consortium name="The Broad Institute Genomics Platform"/>
            <consortium name="The Broad Institute Genome Sequencing Center for Infectious Disease"/>
            <person name="Wu L."/>
            <person name="Ma J."/>
        </authorList>
    </citation>
    <scope>NUCLEOTIDE SEQUENCE [LARGE SCALE GENOMIC DNA]</scope>
    <source>
        <strain evidence="5">TISTR 1827</strain>
    </source>
</reference>
<evidence type="ECO:0000313" key="4">
    <source>
        <dbReference type="EMBL" id="MFD2663049.1"/>
    </source>
</evidence>